<proteinExistence type="inferred from homology"/>
<dbReference type="EC" id="1.3.99.26" evidence="7"/>
<dbReference type="EC" id="1.3.99.29" evidence="7"/>
<dbReference type="PANTHER" id="PTHR43734:SF1">
    <property type="entry name" value="PHYTOENE DESATURASE"/>
    <property type="match status" value="1"/>
</dbReference>
<evidence type="ECO:0000313" key="8">
    <source>
        <dbReference type="Proteomes" id="UP000737402"/>
    </source>
</evidence>
<organism evidence="7 8">
    <name type="scientific">Sutcliffiella tianshenii</name>
    <dbReference type="NCBI Taxonomy" id="1463404"/>
    <lineage>
        <taxon>Bacteria</taxon>
        <taxon>Bacillati</taxon>
        <taxon>Bacillota</taxon>
        <taxon>Bacilli</taxon>
        <taxon>Bacillales</taxon>
        <taxon>Bacillaceae</taxon>
        <taxon>Sutcliffiella</taxon>
    </lineage>
</organism>
<comment type="caution">
    <text evidence="7">The sequence shown here is derived from an EMBL/GenBank/DDBJ whole genome shotgun (WGS) entry which is preliminary data.</text>
</comment>
<dbReference type="PROSITE" id="PS00982">
    <property type="entry name" value="PHYTOENE_DH"/>
    <property type="match status" value="1"/>
</dbReference>
<feature type="domain" description="Amine oxidase" evidence="6">
    <location>
        <begin position="13"/>
        <end position="481"/>
    </location>
</feature>
<dbReference type="SUPFAM" id="SSF51905">
    <property type="entry name" value="FAD/NAD(P)-binding domain"/>
    <property type="match status" value="1"/>
</dbReference>
<protein>
    <submittedName>
        <fullName evidence="7">Phytoene desaturase</fullName>
        <ecNumber evidence="7">1.3.99.26</ecNumber>
        <ecNumber evidence="7">1.3.99.28</ecNumber>
        <ecNumber evidence="7">1.3.99.29</ecNumber>
        <ecNumber evidence="7">1.3.99.31</ecNumber>
    </submittedName>
</protein>
<dbReference type="PANTHER" id="PTHR43734">
    <property type="entry name" value="PHYTOENE DESATURASE"/>
    <property type="match status" value="1"/>
</dbReference>
<accession>A0ABS2P194</accession>
<evidence type="ECO:0000259" key="6">
    <source>
        <dbReference type="Pfam" id="PF01593"/>
    </source>
</evidence>
<dbReference type="Pfam" id="PF01593">
    <property type="entry name" value="Amino_oxidase"/>
    <property type="match status" value="1"/>
</dbReference>
<evidence type="ECO:0000313" key="7">
    <source>
        <dbReference type="EMBL" id="MBM7620685.1"/>
    </source>
</evidence>
<dbReference type="InterPro" id="IPR036188">
    <property type="entry name" value="FAD/NAD-bd_sf"/>
</dbReference>
<evidence type="ECO:0000256" key="3">
    <source>
        <dbReference type="ARBA" id="ARBA00023002"/>
    </source>
</evidence>
<dbReference type="Proteomes" id="UP000737402">
    <property type="component" value="Unassembled WGS sequence"/>
</dbReference>
<gene>
    <name evidence="7" type="ORF">JOC95_002540</name>
</gene>
<dbReference type="EC" id="1.3.99.31" evidence="7"/>
<keyword evidence="8" id="KW-1185">Reference proteome</keyword>
<reference evidence="7 8" key="1">
    <citation type="submission" date="2021-01" db="EMBL/GenBank/DDBJ databases">
        <title>Genomic Encyclopedia of Type Strains, Phase IV (KMG-IV): sequencing the most valuable type-strain genomes for metagenomic binning, comparative biology and taxonomic classification.</title>
        <authorList>
            <person name="Goeker M."/>
        </authorList>
    </citation>
    <scope>NUCLEOTIDE SEQUENCE [LARGE SCALE GENOMIC DNA]</scope>
    <source>
        <strain evidence="7 8">DSM 25879</strain>
    </source>
</reference>
<dbReference type="InterPro" id="IPR014105">
    <property type="entry name" value="Carotenoid/retinoid_OxRdtase"/>
</dbReference>
<dbReference type="NCBIfam" id="TIGR02734">
    <property type="entry name" value="crtI_fam"/>
    <property type="match status" value="1"/>
</dbReference>
<evidence type="ECO:0000256" key="1">
    <source>
        <dbReference type="ARBA" id="ARBA00004829"/>
    </source>
</evidence>
<comment type="pathway">
    <text evidence="1 5">Carotenoid biosynthesis.</text>
</comment>
<name>A0ABS2P194_9BACI</name>
<comment type="similarity">
    <text evidence="4">Belongs to the carotenoid/retinoid oxidoreductase family. CrtN subfamily.</text>
</comment>
<dbReference type="GO" id="GO:0016491">
    <property type="term" value="F:oxidoreductase activity"/>
    <property type="evidence" value="ECO:0007669"/>
    <property type="project" value="UniProtKB-KW"/>
</dbReference>
<dbReference type="InterPro" id="IPR008150">
    <property type="entry name" value="Phytoene_DH_bac_CS"/>
</dbReference>
<dbReference type="InterPro" id="IPR002937">
    <property type="entry name" value="Amino_oxidase"/>
</dbReference>
<evidence type="ECO:0000256" key="2">
    <source>
        <dbReference type="ARBA" id="ARBA00022746"/>
    </source>
</evidence>
<dbReference type="Gene3D" id="3.50.50.60">
    <property type="entry name" value="FAD/NAD(P)-binding domain"/>
    <property type="match status" value="2"/>
</dbReference>
<keyword evidence="3 5" id="KW-0560">Oxidoreductase</keyword>
<dbReference type="PRINTS" id="PR00420">
    <property type="entry name" value="RNGMNOXGNASE"/>
</dbReference>
<keyword evidence="2 5" id="KW-0125">Carotenoid biosynthesis</keyword>
<sequence>MSKKIIIVGAGPGGLAAAMLLSAKGNSVTVVEKQSYIGGRNSSIKLDGFTFDMGPTFLSMPHIAEEIFEACDRDLHDYMDLRELKDMYELIFPDKSFMVTRDQEKMKRTIERYFPGDGEGYVRFMKETEKKMNALTPILQGKMDRFYHYLQWKVIKALPQLSLGISLYDQLSRFFKAEQLKLAFTFQSKYLGMSPWECPGAFSILSYMEHAYGIYHPIGGVNQLPKAMARVVEENGGSIQLGKGVQKLWLEGKKVVGVLMEDGTKMEADEVIVNGDFAHVMTNLVDEGILKKYSRDKLEKKKYSCSTFMIYLGLDRVYDLPHHTIIFADDYKKNVEEITRTKKLSEDPSIYVQNASVTDPTLAPDGKSALYILAPVPNNFSDIDWETHKDAFKRLVYDTLEKKSGFKDLQDHIEVEKVLTPDDWEKEVLVYKGATFNLGHQLSQMMVLRPHNKFEELENCWLVGGGTHPGSGLPTILESARITTDLLEEKHRNLVKNEVPSHRLERAQ</sequence>
<dbReference type="EMBL" id="JAFBED010000005">
    <property type="protein sequence ID" value="MBM7620685.1"/>
    <property type="molecule type" value="Genomic_DNA"/>
</dbReference>
<dbReference type="RefSeq" id="WP_204416647.1">
    <property type="nucleotide sequence ID" value="NZ_JAFBED010000005.1"/>
</dbReference>
<evidence type="ECO:0000256" key="4">
    <source>
        <dbReference type="ARBA" id="ARBA00038322"/>
    </source>
</evidence>
<evidence type="ECO:0000256" key="5">
    <source>
        <dbReference type="RuleBase" id="RU362075"/>
    </source>
</evidence>
<dbReference type="EC" id="1.3.99.28" evidence="7"/>